<comment type="caution">
    <text evidence="2">The sequence shown here is derived from an EMBL/GenBank/DDBJ whole genome shotgun (WGS) entry which is preliminary data.</text>
</comment>
<evidence type="ECO:0000313" key="2">
    <source>
        <dbReference type="EMBL" id="NYE20528.1"/>
    </source>
</evidence>
<dbReference type="AlphaFoldDB" id="A0A7Y9KLQ6"/>
<proteinExistence type="predicted"/>
<gene>
    <name evidence="2" type="ORF">BJ991_002556</name>
</gene>
<accession>A0A7Y9KLQ6</accession>
<dbReference type="Pfam" id="PF12728">
    <property type="entry name" value="HTH_17"/>
    <property type="match status" value="1"/>
</dbReference>
<organism evidence="2 3">
    <name type="scientific">Microbacterium immunditiarum</name>
    <dbReference type="NCBI Taxonomy" id="337480"/>
    <lineage>
        <taxon>Bacteria</taxon>
        <taxon>Bacillati</taxon>
        <taxon>Actinomycetota</taxon>
        <taxon>Actinomycetes</taxon>
        <taxon>Micrococcales</taxon>
        <taxon>Microbacteriaceae</taxon>
        <taxon>Microbacterium</taxon>
    </lineage>
</organism>
<dbReference type="Proteomes" id="UP000576969">
    <property type="component" value="Unassembled WGS sequence"/>
</dbReference>
<reference evidence="2 3" key="1">
    <citation type="submission" date="2020-07" db="EMBL/GenBank/DDBJ databases">
        <title>Sequencing the genomes of 1000 actinobacteria strains.</title>
        <authorList>
            <person name="Klenk H.-P."/>
        </authorList>
    </citation>
    <scope>NUCLEOTIDE SEQUENCE [LARGE SCALE GENOMIC DNA]</scope>
    <source>
        <strain evidence="2 3">DSM 24662</strain>
    </source>
</reference>
<keyword evidence="3" id="KW-1185">Reference proteome</keyword>
<dbReference type="SUPFAM" id="SSF46955">
    <property type="entry name" value="Putative DNA-binding domain"/>
    <property type="match status" value="1"/>
</dbReference>
<dbReference type="Gene3D" id="1.10.1660.10">
    <property type="match status" value="1"/>
</dbReference>
<dbReference type="InterPro" id="IPR009061">
    <property type="entry name" value="DNA-bd_dom_put_sf"/>
</dbReference>
<evidence type="ECO:0000259" key="1">
    <source>
        <dbReference type="Pfam" id="PF12728"/>
    </source>
</evidence>
<dbReference type="EMBL" id="JACCBV010000001">
    <property type="protein sequence ID" value="NYE20528.1"/>
    <property type="molecule type" value="Genomic_DNA"/>
</dbReference>
<dbReference type="CDD" id="cd04762">
    <property type="entry name" value="HTH_MerR-trunc"/>
    <property type="match status" value="1"/>
</dbReference>
<evidence type="ECO:0000313" key="3">
    <source>
        <dbReference type="Proteomes" id="UP000576969"/>
    </source>
</evidence>
<name>A0A7Y9KLQ6_9MICO</name>
<feature type="domain" description="Helix-turn-helix" evidence="1">
    <location>
        <begin position="16"/>
        <end position="64"/>
    </location>
</feature>
<protein>
    <submittedName>
        <fullName evidence="2">Excisionase family DNA binding protein</fullName>
    </submittedName>
</protein>
<dbReference type="RefSeq" id="WP_179490563.1">
    <property type="nucleotide sequence ID" value="NZ_JACCBV010000001.1"/>
</dbReference>
<sequence length="72" mass="7871">MAIHDVHRSPRDATSLTPAEAMEALGISRSTLNRYVAAGVLEPRRLPSGHRRFDSQAVEAILARGESWGDES</sequence>
<dbReference type="InterPro" id="IPR041657">
    <property type="entry name" value="HTH_17"/>
</dbReference>